<dbReference type="GO" id="GO:0015771">
    <property type="term" value="P:trehalose transport"/>
    <property type="evidence" value="ECO:0007669"/>
    <property type="project" value="TreeGrafter"/>
</dbReference>
<keyword evidence="10 12" id="KW-0472">Membrane</keyword>
<dbReference type="PROSITE" id="PS51103">
    <property type="entry name" value="PTS_EIIC_TYPE_1"/>
    <property type="match status" value="1"/>
</dbReference>
<keyword evidence="16" id="KW-1185">Reference proteome</keyword>
<dbReference type="InterPro" id="IPR001996">
    <property type="entry name" value="PTS_IIB_1"/>
</dbReference>
<dbReference type="FunFam" id="3.30.1360.60:FF:000001">
    <property type="entry name" value="PTS system glucose-specific IIBC component PtsG"/>
    <property type="match status" value="1"/>
</dbReference>
<feature type="transmembrane region" description="Helical" evidence="12">
    <location>
        <begin position="357"/>
        <end position="378"/>
    </location>
</feature>
<feature type="transmembrane region" description="Helical" evidence="12">
    <location>
        <begin position="185"/>
        <end position="206"/>
    </location>
</feature>
<dbReference type="Gene3D" id="3.30.1360.60">
    <property type="entry name" value="Glucose permease domain IIB"/>
    <property type="match status" value="1"/>
</dbReference>
<dbReference type="PANTHER" id="PTHR30175">
    <property type="entry name" value="PHOSPHOTRANSFERASE SYSTEM TRANSPORT PROTEIN"/>
    <property type="match status" value="1"/>
</dbReference>
<keyword evidence="4" id="KW-0762">Sugar transport</keyword>
<evidence type="ECO:0000256" key="5">
    <source>
        <dbReference type="ARBA" id="ARBA00022679"/>
    </source>
</evidence>
<keyword evidence="2" id="KW-0813">Transport</keyword>
<dbReference type="CDD" id="cd00212">
    <property type="entry name" value="PTS_IIB_glc"/>
    <property type="match status" value="1"/>
</dbReference>
<evidence type="ECO:0000256" key="7">
    <source>
        <dbReference type="ARBA" id="ARBA00022692"/>
    </source>
</evidence>
<keyword evidence="8" id="KW-0418">Kinase</keyword>
<evidence type="ECO:0000256" key="6">
    <source>
        <dbReference type="ARBA" id="ARBA00022683"/>
    </source>
</evidence>
<keyword evidence="5 15" id="KW-0808">Transferase</keyword>
<evidence type="ECO:0000256" key="12">
    <source>
        <dbReference type="SAM" id="Phobius"/>
    </source>
</evidence>
<dbReference type="GO" id="GO:0008982">
    <property type="term" value="F:protein-N(PI)-phosphohistidine-sugar phosphotransferase activity"/>
    <property type="evidence" value="ECO:0007669"/>
    <property type="project" value="InterPro"/>
</dbReference>
<keyword evidence="7 12" id="KW-0812">Transmembrane</keyword>
<dbReference type="InterPro" id="IPR036878">
    <property type="entry name" value="Glu_permease_IIB"/>
</dbReference>
<feature type="transmembrane region" description="Helical" evidence="12">
    <location>
        <begin position="385"/>
        <end position="408"/>
    </location>
</feature>
<evidence type="ECO:0000313" key="15">
    <source>
        <dbReference type="EMBL" id="RGR74831.1"/>
    </source>
</evidence>
<feature type="domain" description="PTS EIIC type-1" evidence="14">
    <location>
        <begin position="111"/>
        <end position="462"/>
    </location>
</feature>
<name>A0A412G319_9FIRM</name>
<dbReference type="AlphaFoldDB" id="A0A412G319"/>
<dbReference type="SUPFAM" id="SSF55604">
    <property type="entry name" value="Glucose permease domain IIB"/>
    <property type="match status" value="1"/>
</dbReference>
<evidence type="ECO:0000256" key="4">
    <source>
        <dbReference type="ARBA" id="ARBA00022597"/>
    </source>
</evidence>
<dbReference type="Proteomes" id="UP000284178">
    <property type="component" value="Unassembled WGS sequence"/>
</dbReference>
<evidence type="ECO:0000256" key="3">
    <source>
        <dbReference type="ARBA" id="ARBA00022475"/>
    </source>
</evidence>
<dbReference type="InterPro" id="IPR003352">
    <property type="entry name" value="PTS_EIIC"/>
</dbReference>
<evidence type="ECO:0000256" key="10">
    <source>
        <dbReference type="ARBA" id="ARBA00023136"/>
    </source>
</evidence>
<dbReference type="InterPro" id="IPR050558">
    <property type="entry name" value="PTS_Sugar-Specific_Components"/>
</dbReference>
<gene>
    <name evidence="15" type="ORF">DWY25_07005</name>
</gene>
<dbReference type="PANTHER" id="PTHR30175:SF1">
    <property type="entry name" value="PTS SYSTEM ARBUTIN-, CELLOBIOSE-, AND SALICIN-SPECIFIC EIIBC COMPONENT-RELATED"/>
    <property type="match status" value="1"/>
</dbReference>
<sequence>MGKYEELSRKALEALGGVENITHVTHCATRLRISYARKSVVNEEGLKDLPGSAGIVNKDKQIQIIIGPGVHDAYEEFLEISGWREGGAVAAEEEEESGPKNAMYYLNKFGNFVAPIFMPVVPAMITGGMILAIKNLLVNYFGMGVDSGTAQLMLMIFDAGFAFLPVYVGYTLASQLKMQPIMGAFLGATLIAPRFATGTVTDFFGIGIPQVSYSSTVIPIVLGVFFMYYVQKVLKKIIPEALTFFLTPLITMILVVPVTLIVLGPIGNQLSGYIAAFCIWLTNTLGFIAQPILSAIYPYMVMFGLDKGLSPIGIELIANLGYNSVTGIMGFVSNICIGGTALAVATTIKDNKAQKGMIASFGVTALCGVTEPAFYGALLSRPKALIGTAIGAVSAGLVAGLFGLRTFVQGGCPGYLTLLFFVDQNGGLHYVWIAILVAAIATIVSFLATKVILSRDMKKTAK</sequence>
<dbReference type="GO" id="GO:0016301">
    <property type="term" value="F:kinase activity"/>
    <property type="evidence" value="ECO:0007669"/>
    <property type="project" value="UniProtKB-KW"/>
</dbReference>
<evidence type="ECO:0000259" key="14">
    <source>
        <dbReference type="PROSITE" id="PS51103"/>
    </source>
</evidence>
<proteinExistence type="predicted"/>
<evidence type="ECO:0000256" key="1">
    <source>
        <dbReference type="ARBA" id="ARBA00004651"/>
    </source>
</evidence>
<feature type="domain" description="PTS EIIB type-1" evidence="13">
    <location>
        <begin position="5"/>
        <end position="87"/>
    </location>
</feature>
<dbReference type="GO" id="GO:0005886">
    <property type="term" value="C:plasma membrane"/>
    <property type="evidence" value="ECO:0007669"/>
    <property type="project" value="UniProtKB-SubCell"/>
</dbReference>
<dbReference type="InterPro" id="IPR013013">
    <property type="entry name" value="PTS_EIIC_1"/>
</dbReference>
<accession>A0A412G319</accession>
<dbReference type="Pfam" id="PF02378">
    <property type="entry name" value="PTS_EIIC"/>
    <property type="match status" value="1"/>
</dbReference>
<evidence type="ECO:0000256" key="11">
    <source>
        <dbReference type="PROSITE-ProRule" id="PRU00421"/>
    </source>
</evidence>
<feature type="transmembrane region" description="Helical" evidence="12">
    <location>
        <begin position="242"/>
        <end position="267"/>
    </location>
</feature>
<protein>
    <submittedName>
        <fullName evidence="15">Protein-N(Pi)-phosphohistidine--sugar phosphotransferase</fullName>
    </submittedName>
</protein>
<evidence type="ECO:0000256" key="9">
    <source>
        <dbReference type="ARBA" id="ARBA00022989"/>
    </source>
</evidence>
<evidence type="ECO:0000256" key="8">
    <source>
        <dbReference type="ARBA" id="ARBA00022777"/>
    </source>
</evidence>
<reference evidence="15 16" key="1">
    <citation type="submission" date="2018-08" db="EMBL/GenBank/DDBJ databases">
        <title>A genome reference for cultivated species of the human gut microbiota.</title>
        <authorList>
            <person name="Zou Y."/>
            <person name="Xue W."/>
            <person name="Luo G."/>
        </authorList>
    </citation>
    <scope>NUCLEOTIDE SEQUENCE [LARGE SCALE GENOMIC DNA]</scope>
    <source>
        <strain evidence="15 16">AF24-29</strain>
    </source>
</reference>
<dbReference type="Pfam" id="PF00367">
    <property type="entry name" value="PTS_EIIB"/>
    <property type="match status" value="1"/>
</dbReference>
<feature type="transmembrane region" description="Helical" evidence="12">
    <location>
        <begin position="273"/>
        <end position="299"/>
    </location>
</feature>
<evidence type="ECO:0000259" key="13">
    <source>
        <dbReference type="PROSITE" id="PS51098"/>
    </source>
</evidence>
<evidence type="ECO:0000256" key="2">
    <source>
        <dbReference type="ARBA" id="ARBA00022448"/>
    </source>
</evidence>
<keyword evidence="3" id="KW-1003">Cell membrane</keyword>
<keyword evidence="6" id="KW-0598">Phosphotransferase system</keyword>
<dbReference type="PROSITE" id="PS51098">
    <property type="entry name" value="PTS_EIIB_TYPE_1"/>
    <property type="match status" value="1"/>
</dbReference>
<dbReference type="InterPro" id="IPR018113">
    <property type="entry name" value="PTrfase_EIIB_Cys"/>
</dbReference>
<feature type="transmembrane region" description="Helical" evidence="12">
    <location>
        <begin position="428"/>
        <end position="453"/>
    </location>
</feature>
<organism evidence="15 16">
    <name type="scientific">Holdemania filiformis</name>
    <dbReference type="NCBI Taxonomy" id="61171"/>
    <lineage>
        <taxon>Bacteria</taxon>
        <taxon>Bacillati</taxon>
        <taxon>Bacillota</taxon>
        <taxon>Erysipelotrichia</taxon>
        <taxon>Erysipelotrichales</taxon>
        <taxon>Erysipelotrichaceae</taxon>
        <taxon>Holdemania</taxon>
    </lineage>
</organism>
<comment type="caution">
    <text evidence="15">The sequence shown here is derived from an EMBL/GenBank/DDBJ whole genome shotgun (WGS) entry which is preliminary data.</text>
</comment>
<dbReference type="GeneID" id="83015152"/>
<keyword evidence="9 12" id="KW-1133">Transmembrane helix</keyword>
<comment type="subcellular location">
    <subcellularLocation>
        <location evidence="1">Cell membrane</location>
        <topology evidence="1">Multi-pass membrane protein</topology>
    </subcellularLocation>
</comment>
<feature type="transmembrane region" description="Helical" evidence="12">
    <location>
        <begin position="320"/>
        <end position="345"/>
    </location>
</feature>
<feature type="active site" description="Phosphocysteine intermediate; for EIIB activity" evidence="11">
    <location>
        <position position="27"/>
    </location>
</feature>
<feature type="transmembrane region" description="Helical" evidence="12">
    <location>
        <begin position="212"/>
        <end position="230"/>
    </location>
</feature>
<dbReference type="RefSeq" id="WP_117894638.1">
    <property type="nucleotide sequence ID" value="NZ_CABJCV010000007.1"/>
</dbReference>
<dbReference type="EMBL" id="QRUP01000007">
    <property type="protein sequence ID" value="RGR74831.1"/>
    <property type="molecule type" value="Genomic_DNA"/>
</dbReference>
<feature type="transmembrane region" description="Helical" evidence="12">
    <location>
        <begin position="153"/>
        <end position="173"/>
    </location>
</feature>
<dbReference type="GO" id="GO:0009401">
    <property type="term" value="P:phosphoenolpyruvate-dependent sugar phosphotransferase system"/>
    <property type="evidence" value="ECO:0007669"/>
    <property type="project" value="UniProtKB-KW"/>
</dbReference>
<feature type="transmembrane region" description="Helical" evidence="12">
    <location>
        <begin position="109"/>
        <end position="133"/>
    </location>
</feature>
<evidence type="ECO:0000313" key="16">
    <source>
        <dbReference type="Proteomes" id="UP000284178"/>
    </source>
</evidence>
<dbReference type="GO" id="GO:0090589">
    <property type="term" value="F:protein-phosphocysteine-trehalose phosphotransferase system transporter activity"/>
    <property type="evidence" value="ECO:0007669"/>
    <property type="project" value="TreeGrafter"/>
</dbReference>